<sequence>MRRILALAFIATSLLSCKKGDNTQPSSKALNVYTVDNENDKVSIIRQNLDGTAPKTLVTHQQDEGKNVFIADVSANTPVTKIAYFMRKGEPGVYSTELHLMAADGSNHRVIKSYKDNDIYPLMVKIGNNGIIYYAYRNFGDGSYQLYSINENGTGETKISGLFRAITDITADGKYVVALSDFTGYTRLNYFDATSNGDFRNAIYHNQDIPYLEQARISPDGKKLIVLSLNYGIKCRIIDLATKRYTDVAITTGWAEIYNYKMALAPDNDKIIFVATGKSSSTSYIYSQSSGKVTQFNYVTSRIYQGYIF</sequence>
<dbReference type="AlphaFoldDB" id="A0A2H9VM12"/>
<dbReference type="RefSeq" id="WP_100341697.1">
    <property type="nucleotide sequence ID" value="NZ_PGFJ01000002.1"/>
</dbReference>
<dbReference type="EMBL" id="PGFJ01000002">
    <property type="protein sequence ID" value="PJJ79352.1"/>
    <property type="molecule type" value="Genomic_DNA"/>
</dbReference>
<evidence type="ECO:0000313" key="1">
    <source>
        <dbReference type="EMBL" id="PJJ79352.1"/>
    </source>
</evidence>
<dbReference type="InterPro" id="IPR011042">
    <property type="entry name" value="6-blade_b-propeller_TolB-like"/>
</dbReference>
<dbReference type="PANTHER" id="PTHR36842:SF1">
    <property type="entry name" value="PROTEIN TOLB"/>
    <property type="match status" value="1"/>
</dbReference>
<dbReference type="Proteomes" id="UP000242687">
    <property type="component" value="Unassembled WGS sequence"/>
</dbReference>
<dbReference type="SUPFAM" id="SSF69304">
    <property type="entry name" value="Tricorn protease N-terminal domain"/>
    <property type="match status" value="1"/>
</dbReference>
<reference evidence="1 2" key="1">
    <citation type="submission" date="2017-11" db="EMBL/GenBank/DDBJ databases">
        <title>Genomic Encyclopedia of Archaeal and Bacterial Type Strains, Phase II (KMG-II): From Individual Species to Whole Genera.</title>
        <authorList>
            <person name="Goeker M."/>
        </authorList>
    </citation>
    <scope>NUCLEOTIDE SEQUENCE [LARGE SCALE GENOMIC DNA]</scope>
    <source>
        <strain evidence="1 2">DSM 28175</strain>
    </source>
</reference>
<dbReference type="PROSITE" id="PS51257">
    <property type="entry name" value="PROKAR_LIPOPROTEIN"/>
    <property type="match status" value="1"/>
</dbReference>
<gene>
    <name evidence="1" type="ORF">CLV57_2484</name>
</gene>
<proteinExistence type="predicted"/>
<evidence type="ECO:0000313" key="2">
    <source>
        <dbReference type="Proteomes" id="UP000242687"/>
    </source>
</evidence>
<accession>A0A2H9VM12</accession>
<name>A0A2H9VM12_9SPHI</name>
<protein>
    <recommendedName>
        <fullName evidence="3">WD40 repeat protein</fullName>
    </recommendedName>
</protein>
<comment type="caution">
    <text evidence="1">The sequence shown here is derived from an EMBL/GenBank/DDBJ whole genome shotgun (WGS) entry which is preliminary data.</text>
</comment>
<organism evidence="1 2">
    <name type="scientific">Mucilaginibacter auburnensis</name>
    <dbReference type="NCBI Taxonomy" id="1457233"/>
    <lineage>
        <taxon>Bacteria</taxon>
        <taxon>Pseudomonadati</taxon>
        <taxon>Bacteroidota</taxon>
        <taxon>Sphingobacteriia</taxon>
        <taxon>Sphingobacteriales</taxon>
        <taxon>Sphingobacteriaceae</taxon>
        <taxon>Mucilaginibacter</taxon>
    </lineage>
</organism>
<dbReference type="OrthoDB" id="5599486at2"/>
<keyword evidence="2" id="KW-1185">Reference proteome</keyword>
<dbReference type="PANTHER" id="PTHR36842">
    <property type="entry name" value="PROTEIN TOLB HOMOLOG"/>
    <property type="match status" value="1"/>
</dbReference>
<evidence type="ECO:0008006" key="3">
    <source>
        <dbReference type="Google" id="ProtNLM"/>
    </source>
</evidence>
<dbReference type="Gene3D" id="2.120.10.30">
    <property type="entry name" value="TolB, C-terminal domain"/>
    <property type="match status" value="1"/>
</dbReference>